<dbReference type="EMBL" id="FOEP01000003">
    <property type="protein sequence ID" value="SEP95714.1"/>
    <property type="molecule type" value="Genomic_DNA"/>
</dbReference>
<dbReference type="Gene3D" id="3.40.630.40">
    <property type="entry name" value="Zn-dependent exopeptidases"/>
    <property type="match status" value="1"/>
</dbReference>
<name>A0A1H9C3Q3_9RHOB</name>
<evidence type="ECO:0000313" key="2">
    <source>
        <dbReference type="Proteomes" id="UP000198634"/>
    </source>
</evidence>
<reference evidence="1 2" key="1">
    <citation type="submission" date="2016-10" db="EMBL/GenBank/DDBJ databases">
        <authorList>
            <person name="de Groot N.N."/>
        </authorList>
    </citation>
    <scope>NUCLEOTIDE SEQUENCE [LARGE SCALE GENOMIC DNA]</scope>
    <source>
        <strain evidence="1 2">DSM 22007</strain>
    </source>
</reference>
<dbReference type="AlphaFoldDB" id="A0A1H9C3Q3"/>
<gene>
    <name evidence="1" type="ORF">SAMN04488092_103110</name>
</gene>
<evidence type="ECO:0000313" key="1">
    <source>
        <dbReference type="EMBL" id="SEP95714.1"/>
    </source>
</evidence>
<sequence>MKNCLHNSKRSAVSDMLQSRSTTQNEAVQVINPDGLGPVVVICEHASNVFPADIGTLGLSDEAQRSHIAWDPGALAVAQGLSRALDAPLVAGAASRLLFDCNRPPEAADAIPPQSELFEVPGNIALTSDAAAERVRRFHDPFNAALRTVLDTKAPQVIVTVHSFTPVYYGTPRAVEIGVLHDTDSRLADAMLACAADHVQENIGRNDPYGPEHGVTHTLRHHALPRGALNVMLEIRNDLIADRDSQRAMAGRLAQWIASAMAALDVSLTPSEVPCPH</sequence>
<protein>
    <submittedName>
        <fullName evidence="1">Predicted N-formylglutamate amidohydrolase</fullName>
    </submittedName>
</protein>
<accession>A0A1H9C3Q3</accession>
<dbReference type="SUPFAM" id="SSF53187">
    <property type="entry name" value="Zn-dependent exopeptidases"/>
    <property type="match status" value="1"/>
</dbReference>
<dbReference type="InterPro" id="IPR007709">
    <property type="entry name" value="N-FG_amidohydro"/>
</dbReference>
<dbReference type="InterPro" id="IPR011227">
    <property type="entry name" value="UCP029730"/>
</dbReference>
<keyword evidence="2" id="KW-1185">Reference proteome</keyword>
<dbReference type="Proteomes" id="UP000198634">
    <property type="component" value="Unassembled WGS sequence"/>
</dbReference>
<organism evidence="1 2">
    <name type="scientific">Thalassovita taeanensis</name>
    <dbReference type="NCBI Taxonomy" id="657014"/>
    <lineage>
        <taxon>Bacteria</taxon>
        <taxon>Pseudomonadati</taxon>
        <taxon>Pseudomonadota</taxon>
        <taxon>Alphaproteobacteria</taxon>
        <taxon>Rhodobacterales</taxon>
        <taxon>Roseobacteraceae</taxon>
        <taxon>Thalassovita</taxon>
    </lineage>
</organism>
<dbReference type="STRING" id="657014.SAMN04488092_103110"/>
<dbReference type="PIRSF" id="PIRSF029730">
    <property type="entry name" value="UCP029730"/>
    <property type="match status" value="1"/>
</dbReference>
<dbReference type="Pfam" id="PF05013">
    <property type="entry name" value="FGase"/>
    <property type="match status" value="1"/>
</dbReference>
<dbReference type="GO" id="GO:0016787">
    <property type="term" value="F:hydrolase activity"/>
    <property type="evidence" value="ECO:0007669"/>
    <property type="project" value="UniProtKB-KW"/>
</dbReference>
<keyword evidence="1" id="KW-0378">Hydrolase</keyword>
<proteinExistence type="predicted"/>